<dbReference type="OrthoDB" id="9131441at2"/>
<dbReference type="Proteomes" id="UP000071859">
    <property type="component" value="Unassembled WGS sequence"/>
</dbReference>
<evidence type="ECO:0000313" key="3">
    <source>
        <dbReference type="Proteomes" id="UP000071859"/>
    </source>
</evidence>
<dbReference type="EMBL" id="FCOX02000008">
    <property type="protein sequence ID" value="SAK63670.1"/>
    <property type="molecule type" value="Genomic_DNA"/>
</dbReference>
<dbReference type="RefSeq" id="WP_062604530.1">
    <property type="nucleotide sequence ID" value="NZ_FCOX02000008.1"/>
</dbReference>
<protein>
    <recommendedName>
        <fullName evidence="4">Lipoprotein</fullName>
    </recommendedName>
</protein>
<gene>
    <name evidence="2" type="ORF">AWB78_02173</name>
</gene>
<evidence type="ECO:0000313" key="2">
    <source>
        <dbReference type="EMBL" id="SAK63670.1"/>
    </source>
</evidence>
<comment type="caution">
    <text evidence="2">The sequence shown here is derived from an EMBL/GenBank/DDBJ whole genome shotgun (WGS) entry which is preliminary data.</text>
</comment>
<evidence type="ECO:0008006" key="4">
    <source>
        <dbReference type="Google" id="ProtNLM"/>
    </source>
</evidence>
<sequence length="118" mass="12274">MRKIIVVLCAAIGASALSACVSTDDALLKTVPIGSGTSRSKPYDFIRCVKEKWTPIAGRVREYSPSADTQAVSVPSGGYTSQSVVLVIAQASANGTGYTIYGDVAVGIRYVTATHACD</sequence>
<evidence type="ECO:0000256" key="1">
    <source>
        <dbReference type="SAM" id="SignalP"/>
    </source>
</evidence>
<accession>A0A158B175</accession>
<organism evidence="2 3">
    <name type="scientific">Caballeronia calidae</name>
    <dbReference type="NCBI Taxonomy" id="1777139"/>
    <lineage>
        <taxon>Bacteria</taxon>
        <taxon>Pseudomonadati</taxon>
        <taxon>Pseudomonadota</taxon>
        <taxon>Betaproteobacteria</taxon>
        <taxon>Burkholderiales</taxon>
        <taxon>Burkholderiaceae</taxon>
        <taxon>Caballeronia</taxon>
    </lineage>
</organism>
<keyword evidence="1" id="KW-0732">Signal</keyword>
<dbReference type="AlphaFoldDB" id="A0A158B175"/>
<name>A0A158B175_9BURK</name>
<dbReference type="PROSITE" id="PS51257">
    <property type="entry name" value="PROKAR_LIPOPROTEIN"/>
    <property type="match status" value="1"/>
</dbReference>
<feature type="chain" id="PRO_5007621223" description="Lipoprotein" evidence="1">
    <location>
        <begin position="20"/>
        <end position="118"/>
    </location>
</feature>
<feature type="signal peptide" evidence="1">
    <location>
        <begin position="1"/>
        <end position="19"/>
    </location>
</feature>
<reference evidence="2" key="1">
    <citation type="submission" date="2016-01" db="EMBL/GenBank/DDBJ databases">
        <authorList>
            <person name="Peeters C."/>
        </authorList>
    </citation>
    <scope>NUCLEOTIDE SEQUENCE</scope>
    <source>
        <strain evidence="2">LMG 29321</strain>
    </source>
</reference>
<keyword evidence="3" id="KW-1185">Reference proteome</keyword>
<proteinExistence type="predicted"/>